<keyword evidence="6" id="KW-0067">ATP-binding</keyword>
<dbReference type="InterPro" id="IPR014001">
    <property type="entry name" value="Helicase_ATP-bd"/>
</dbReference>
<keyword evidence="4" id="KW-0378">Hydrolase</keyword>
<dbReference type="RefSeq" id="WP_152290393.1">
    <property type="nucleotide sequence ID" value="NZ_VTPV01000007.1"/>
</dbReference>
<dbReference type="Gene3D" id="3.40.50.300">
    <property type="entry name" value="P-loop containing nucleotide triphosphate hydrolases"/>
    <property type="match status" value="2"/>
</dbReference>
<dbReference type="EC" id="5.6.2.4" evidence="10"/>
<sequence>MISPQDFQKLKYDTLKYFWGYTEFRDSQEEIINAVINEKDTLVLLPTGAGKSLCYQLPALLKEGTCLVISPLLALMKDQVNQLKFRGIEAEYLSSELDEYDAETIYARCKEGLTKLLYVSPERLTNSQFIQNMEEIQLSFIAVDEAHCISEWGQDFRPSYQNIKRFRSNNPEIPCLALTATATPKVLEEIKNKLELKKPFVFQKSFKRENIKIFTDEVSDKFQRVFDILKYSNDSGIVYARTRKETELLAEFLKKNQVKNVDYFHAGLTTKEKNAKQNLWNKSDNHVLISTNAFGMGIDKDNVRFVIHYSPAASIENYYQEIGRAGRDGKDSFAFMLWNKQELLNFDQVLKNQTPNKAEFLKIISYLYSIFQVAEFELPEKTFQLNTIGIQNFTKLSKAKINNILNFLHNQEIIYYNENKSLSSLELFIKSDEIDQLPQKDAYFLELLFRSISGITTHKVMFSEQQVSNKINVSVPLIKERLKELQQKNYLEYIDGALSSIKFLKPRDERAVSSVYWKLFEHIQRNKILKWEEMKFYAENNDYCKMKLILAYFGEKNSKNCGQCSVCEKNKQSMFGKNISLQIINLLTKKAATIEELSIQLSYHSKENILENLIFLLDSGKVKMLNFRTYAINHE</sequence>
<evidence type="ECO:0000256" key="3">
    <source>
        <dbReference type="ARBA" id="ARBA00022741"/>
    </source>
</evidence>
<evidence type="ECO:0000256" key="7">
    <source>
        <dbReference type="ARBA" id="ARBA00023125"/>
    </source>
</evidence>
<evidence type="ECO:0000256" key="8">
    <source>
        <dbReference type="ARBA" id="ARBA00023235"/>
    </source>
</evidence>
<dbReference type="NCBIfam" id="TIGR00614">
    <property type="entry name" value="recQ_fam"/>
    <property type="match status" value="1"/>
</dbReference>
<dbReference type="Pfam" id="PF16124">
    <property type="entry name" value="RecQ_Zn_bind"/>
    <property type="match status" value="1"/>
</dbReference>
<keyword evidence="8" id="KW-0413">Isomerase</keyword>
<feature type="domain" description="Helicase C-terminal" evidence="14">
    <location>
        <begin position="221"/>
        <end position="389"/>
    </location>
</feature>
<protein>
    <recommendedName>
        <fullName evidence="11">ATP-dependent DNA helicase RecQ</fullName>
        <ecNumber evidence="10">5.6.2.4</ecNumber>
    </recommendedName>
    <alternativeName>
        <fullName evidence="12">DNA 3'-5' helicase RecQ</fullName>
    </alternativeName>
</protein>
<gene>
    <name evidence="15" type="ORF">F8D52_14270</name>
</gene>
<dbReference type="SMART" id="SM00487">
    <property type="entry name" value="DEXDc"/>
    <property type="match status" value="1"/>
</dbReference>
<dbReference type="Pfam" id="PF00270">
    <property type="entry name" value="DEAD"/>
    <property type="match status" value="1"/>
</dbReference>
<dbReference type="InterPro" id="IPR036388">
    <property type="entry name" value="WH-like_DNA-bd_sf"/>
</dbReference>
<keyword evidence="5 15" id="KW-0347">Helicase</keyword>
<evidence type="ECO:0000256" key="4">
    <source>
        <dbReference type="ARBA" id="ARBA00022801"/>
    </source>
</evidence>
<comment type="similarity">
    <text evidence="1">Belongs to the helicase family. RecQ subfamily.</text>
</comment>
<dbReference type="InterPro" id="IPR032284">
    <property type="entry name" value="RecQ_Zn-bd"/>
</dbReference>
<dbReference type="GO" id="GO:0004386">
    <property type="term" value="F:helicase activity"/>
    <property type="evidence" value="ECO:0007669"/>
    <property type="project" value="UniProtKB-KW"/>
</dbReference>
<evidence type="ECO:0000256" key="1">
    <source>
        <dbReference type="ARBA" id="ARBA00005446"/>
    </source>
</evidence>
<dbReference type="Gene3D" id="1.10.10.10">
    <property type="entry name" value="Winged helix-like DNA-binding domain superfamily/Winged helix DNA-binding domain"/>
    <property type="match status" value="1"/>
</dbReference>
<dbReference type="SUPFAM" id="SSF52540">
    <property type="entry name" value="P-loop containing nucleoside triphosphate hydrolases"/>
    <property type="match status" value="1"/>
</dbReference>
<dbReference type="InterPro" id="IPR011545">
    <property type="entry name" value="DEAD/DEAH_box_helicase_dom"/>
</dbReference>
<keyword evidence="7" id="KW-0238">DNA-binding</keyword>
<comment type="caution">
    <text evidence="15">The sequence shown here is derived from an EMBL/GenBank/DDBJ whole genome shotgun (WGS) entry which is preliminary data.</text>
</comment>
<dbReference type="Pfam" id="PF00271">
    <property type="entry name" value="Helicase_C"/>
    <property type="match status" value="1"/>
</dbReference>
<comment type="catalytic activity">
    <reaction evidence="9">
        <text>Couples ATP hydrolysis with the unwinding of duplex DNA by translocating in the 3'-5' direction.</text>
        <dbReference type="EC" id="5.6.2.4"/>
    </reaction>
</comment>
<evidence type="ECO:0000256" key="9">
    <source>
        <dbReference type="ARBA" id="ARBA00034617"/>
    </source>
</evidence>
<dbReference type="PANTHER" id="PTHR13710:SF105">
    <property type="entry name" value="ATP-DEPENDENT DNA HELICASE Q1"/>
    <property type="match status" value="1"/>
</dbReference>
<reference evidence="15 16" key="1">
    <citation type="journal article" date="2019" name="Stand. Genomic Sci.">
        <title>Draft Whole-Genome Sequence of a Novel Chryseobacterium viscerum Strain Isolated from Fresh Water at Dripping Springs, New Mexico.</title>
        <authorList>
            <person name="Kyndt J.A."/>
            <person name="Moore T.C."/>
        </authorList>
    </citation>
    <scope>NUCLEOTIDE SEQUENCE [LARGE SCALE GENOMIC DNA]</scope>
    <source>
        <strain evidence="15 16">DPS</strain>
    </source>
</reference>
<keyword evidence="3" id="KW-0547">Nucleotide-binding</keyword>
<evidence type="ECO:0000313" key="15">
    <source>
        <dbReference type="EMBL" id="KAB1230341.1"/>
    </source>
</evidence>
<evidence type="ECO:0000313" key="16">
    <source>
        <dbReference type="Proteomes" id="UP000326384"/>
    </source>
</evidence>
<evidence type="ECO:0000256" key="10">
    <source>
        <dbReference type="ARBA" id="ARBA00034808"/>
    </source>
</evidence>
<evidence type="ECO:0000256" key="2">
    <source>
        <dbReference type="ARBA" id="ARBA00022723"/>
    </source>
</evidence>
<dbReference type="CDD" id="cd17920">
    <property type="entry name" value="DEXHc_RecQ"/>
    <property type="match status" value="1"/>
</dbReference>
<dbReference type="InterPro" id="IPR004589">
    <property type="entry name" value="DNA_helicase_ATP-dep_RecQ"/>
</dbReference>
<dbReference type="PROSITE" id="PS51192">
    <property type="entry name" value="HELICASE_ATP_BIND_1"/>
    <property type="match status" value="1"/>
</dbReference>
<accession>A0A5N4BPI6</accession>
<evidence type="ECO:0000256" key="11">
    <source>
        <dbReference type="ARBA" id="ARBA00044535"/>
    </source>
</evidence>
<dbReference type="InterPro" id="IPR001650">
    <property type="entry name" value="Helicase_C-like"/>
</dbReference>
<feature type="domain" description="Helicase ATP-binding" evidence="13">
    <location>
        <begin position="32"/>
        <end position="200"/>
    </location>
</feature>
<evidence type="ECO:0000256" key="6">
    <source>
        <dbReference type="ARBA" id="ARBA00022840"/>
    </source>
</evidence>
<evidence type="ECO:0000256" key="12">
    <source>
        <dbReference type="ARBA" id="ARBA00044550"/>
    </source>
</evidence>
<name>A0A5N4BPI6_9FLAO</name>
<dbReference type="EMBL" id="VTPV01000007">
    <property type="protein sequence ID" value="KAB1230341.1"/>
    <property type="molecule type" value="Genomic_DNA"/>
</dbReference>
<evidence type="ECO:0000259" key="13">
    <source>
        <dbReference type="PROSITE" id="PS51192"/>
    </source>
</evidence>
<proteinExistence type="inferred from homology"/>
<dbReference type="PROSITE" id="PS51194">
    <property type="entry name" value="HELICASE_CTER"/>
    <property type="match status" value="1"/>
</dbReference>
<keyword evidence="16" id="KW-1185">Reference proteome</keyword>
<evidence type="ECO:0000256" key="5">
    <source>
        <dbReference type="ARBA" id="ARBA00022806"/>
    </source>
</evidence>
<dbReference type="InterPro" id="IPR027417">
    <property type="entry name" value="P-loop_NTPase"/>
</dbReference>
<dbReference type="SMART" id="SM00490">
    <property type="entry name" value="HELICc"/>
    <property type="match status" value="1"/>
</dbReference>
<organism evidence="15 16">
    <name type="scientific">Chryseobacterium viscerum</name>
    <dbReference type="NCBI Taxonomy" id="1037377"/>
    <lineage>
        <taxon>Bacteria</taxon>
        <taxon>Pseudomonadati</taxon>
        <taxon>Bacteroidota</taxon>
        <taxon>Flavobacteriia</taxon>
        <taxon>Flavobacteriales</taxon>
        <taxon>Weeksellaceae</taxon>
        <taxon>Chryseobacterium group</taxon>
        <taxon>Chryseobacterium</taxon>
    </lineage>
</organism>
<keyword evidence="2" id="KW-0479">Metal-binding</keyword>
<dbReference type="Proteomes" id="UP000326384">
    <property type="component" value="Unassembled WGS sequence"/>
</dbReference>
<evidence type="ECO:0000259" key="14">
    <source>
        <dbReference type="PROSITE" id="PS51194"/>
    </source>
</evidence>
<dbReference type="PANTHER" id="PTHR13710">
    <property type="entry name" value="DNA HELICASE RECQ FAMILY MEMBER"/>
    <property type="match status" value="1"/>
</dbReference>